<evidence type="ECO:0000256" key="1">
    <source>
        <dbReference type="SAM" id="Phobius"/>
    </source>
</evidence>
<sequence>MKKLFSKKKLILKTFLLLFLFVILFFSANFFYNLNKGILASNDEEEEIDYEKLKCGREIPG</sequence>
<feature type="non-terminal residue" evidence="2">
    <location>
        <position position="61"/>
    </location>
</feature>
<protein>
    <submittedName>
        <fullName evidence="2">Uncharacterized protein</fullName>
    </submittedName>
</protein>
<dbReference type="AlphaFoldDB" id="X1NNP1"/>
<reference evidence="2" key="1">
    <citation type="journal article" date="2014" name="Front. Microbiol.">
        <title>High frequency of phylogenetically diverse reductive dehalogenase-homologous genes in deep subseafloor sedimentary metagenomes.</title>
        <authorList>
            <person name="Kawai M."/>
            <person name="Futagami T."/>
            <person name="Toyoda A."/>
            <person name="Takaki Y."/>
            <person name="Nishi S."/>
            <person name="Hori S."/>
            <person name="Arai W."/>
            <person name="Tsubouchi T."/>
            <person name="Morono Y."/>
            <person name="Uchiyama I."/>
            <person name="Ito T."/>
            <person name="Fujiyama A."/>
            <person name="Inagaki F."/>
            <person name="Takami H."/>
        </authorList>
    </citation>
    <scope>NUCLEOTIDE SEQUENCE</scope>
    <source>
        <strain evidence="2">Expedition CK06-06</strain>
    </source>
</reference>
<name>X1NNP1_9ZZZZ</name>
<proteinExistence type="predicted"/>
<accession>X1NNP1</accession>
<keyword evidence="1" id="KW-0472">Membrane</keyword>
<dbReference type="EMBL" id="BARV01022451">
    <property type="protein sequence ID" value="GAI20294.1"/>
    <property type="molecule type" value="Genomic_DNA"/>
</dbReference>
<feature type="transmembrane region" description="Helical" evidence="1">
    <location>
        <begin position="12"/>
        <end position="32"/>
    </location>
</feature>
<organism evidence="2">
    <name type="scientific">marine sediment metagenome</name>
    <dbReference type="NCBI Taxonomy" id="412755"/>
    <lineage>
        <taxon>unclassified sequences</taxon>
        <taxon>metagenomes</taxon>
        <taxon>ecological metagenomes</taxon>
    </lineage>
</organism>
<keyword evidence="1" id="KW-1133">Transmembrane helix</keyword>
<keyword evidence="1" id="KW-0812">Transmembrane</keyword>
<evidence type="ECO:0000313" key="2">
    <source>
        <dbReference type="EMBL" id="GAI20294.1"/>
    </source>
</evidence>
<comment type="caution">
    <text evidence="2">The sequence shown here is derived from an EMBL/GenBank/DDBJ whole genome shotgun (WGS) entry which is preliminary data.</text>
</comment>
<gene>
    <name evidence="2" type="ORF">S06H3_37013</name>
</gene>